<dbReference type="AlphaFoldDB" id="D9Q341"/>
<comment type="function">
    <text evidence="5">Involved in regulation of DNA replication.</text>
</comment>
<protein>
    <recommendedName>
        <fullName evidence="5">ORC1-type DNA replication protein</fullName>
    </recommendedName>
</protein>
<evidence type="ECO:0000259" key="6">
    <source>
        <dbReference type="SMART" id="SM01074"/>
    </source>
</evidence>
<dbReference type="Pfam" id="PF22606">
    <property type="entry name" value="Cdc6-ORC-like_ATPase_lid"/>
    <property type="match status" value="1"/>
</dbReference>
<reference evidence="7 8" key="1">
    <citation type="journal article" date="2010" name="Appl. Environ. Microbiol.">
        <title>The genome sequence of the crenarchaeon Acidilobus saccharovorans supports a new order, Acidilobales, and suggests an important ecological role in terrestrial acidic hot springs.</title>
        <authorList>
            <person name="Mardanov A.V."/>
            <person name="Svetlitchnyi V.A."/>
            <person name="Beletsky A.V."/>
            <person name="Prokofeva M.I."/>
            <person name="Bonch-Osmolovskaya E.A."/>
            <person name="Ravin N.V."/>
            <person name="Skryabin K.G."/>
        </authorList>
    </citation>
    <scope>NUCLEOTIDE SEQUENCE [LARGE SCALE GENOMIC DNA]</scope>
    <source>
        <strain evidence="8">DSM 16705 / JCM 18335 / VKM B-2471 / 345-15</strain>
    </source>
</reference>
<evidence type="ECO:0000256" key="1">
    <source>
        <dbReference type="ARBA" id="ARBA00006184"/>
    </source>
</evidence>
<evidence type="ECO:0000256" key="2">
    <source>
        <dbReference type="ARBA" id="ARBA00022705"/>
    </source>
</evidence>
<dbReference type="HOGENOM" id="CLU_025112_3_2_2"/>
<dbReference type="EMBL" id="CP001742">
    <property type="protein sequence ID" value="ADL19729.1"/>
    <property type="molecule type" value="Genomic_DNA"/>
</dbReference>
<keyword evidence="4 5" id="KW-0067">ATP-binding</keyword>
<evidence type="ECO:0000313" key="7">
    <source>
        <dbReference type="EMBL" id="ADL19729.1"/>
    </source>
</evidence>
<dbReference type="HAMAP" id="MF_01407">
    <property type="entry name" value="ORC1_type_DNA_replic_protein"/>
    <property type="match status" value="1"/>
</dbReference>
<dbReference type="Pfam" id="PF09079">
    <property type="entry name" value="WHD_Cdc6"/>
    <property type="match status" value="1"/>
</dbReference>
<dbReference type="GO" id="GO:0005524">
    <property type="term" value="F:ATP binding"/>
    <property type="evidence" value="ECO:0007669"/>
    <property type="project" value="UniProtKB-UniRule"/>
</dbReference>
<dbReference type="InParanoid" id="D9Q341"/>
<dbReference type="InterPro" id="IPR049945">
    <property type="entry name" value="AAA_22"/>
</dbReference>
<dbReference type="Gene3D" id="3.40.50.300">
    <property type="entry name" value="P-loop containing nucleotide triphosphate hydrolases"/>
    <property type="match status" value="1"/>
</dbReference>
<dbReference type="Gene3D" id="1.10.10.10">
    <property type="entry name" value="Winged helix-like DNA-binding domain superfamily/Winged helix DNA-binding domain"/>
    <property type="match status" value="1"/>
</dbReference>
<dbReference type="InterPro" id="IPR050311">
    <property type="entry name" value="ORC1/CDC6"/>
</dbReference>
<dbReference type="GO" id="GO:0006260">
    <property type="term" value="P:DNA replication"/>
    <property type="evidence" value="ECO:0007669"/>
    <property type="project" value="UniProtKB-UniRule"/>
</dbReference>
<dbReference type="SUPFAM" id="SSF46785">
    <property type="entry name" value="Winged helix' DNA-binding domain"/>
    <property type="match status" value="1"/>
</dbReference>
<keyword evidence="8" id="KW-1185">Reference proteome</keyword>
<dbReference type="NCBIfam" id="TIGR02928">
    <property type="entry name" value="orc1/cdc6 family replication initiation protein"/>
    <property type="match status" value="1"/>
</dbReference>
<dbReference type="Gene3D" id="1.10.8.60">
    <property type="match status" value="1"/>
</dbReference>
<dbReference type="RefSeq" id="WP_013267241.1">
    <property type="nucleotide sequence ID" value="NC_014374.1"/>
</dbReference>
<feature type="binding site" evidence="5">
    <location>
        <position position="224"/>
    </location>
    <ligand>
        <name>ATP</name>
        <dbReference type="ChEBI" id="CHEBI:30616"/>
    </ligand>
</feature>
<dbReference type="GeneID" id="9499580"/>
<gene>
    <name evidence="7" type="ordered locus">ASAC_1324</name>
</gene>
<name>D9Q341_ACIS3</name>
<keyword evidence="3 5" id="KW-0547">Nucleotide-binding</keyword>
<feature type="domain" description="Cdc6 C-terminal" evidence="6">
    <location>
        <begin position="313"/>
        <end position="397"/>
    </location>
</feature>
<dbReference type="InterPro" id="IPR015163">
    <property type="entry name" value="Cdc6_C"/>
</dbReference>
<sequence length="412" mass="46298">MGGRIFTDRRVFEETYVPDILPVRDKEAEMLLNRYTSRFSEGPGATDITVIYGSIGRVGIGKTTLAKYVAHALQEHLRRRGVNLRPVYINVYGAPSVHQILSGIVSELGINVPVRGTAAIEMLKAITDYLYIKDSYALVVLDEFQSLLMSTRVSNEDLYMLLRVYEEIPPKDNVNRLNFLLVSQDFKVLSYMKERIPQVESQIGFKVYLKPYTADELRAILEQRASLGLADSAWSHDIIDMISDYYGYSETKGGDGSARRAILALRMAAEMAEAEGAIRITEEHVRRAISTDAISNVPLDVMRSLNIHELLILLAISTLIAAKGGWLSTGEIKGEYESLARAYGEEPRRHTQFYEYLKDLSNLGLLESRVTNLPQRGRTTMVRLPPEIPADRLREVVESIIMDRVGGPKISP</sequence>
<keyword evidence="2 5" id="KW-0235">DNA replication</keyword>
<dbReference type="SMART" id="SM01074">
    <property type="entry name" value="Cdc6_C"/>
    <property type="match status" value="1"/>
</dbReference>
<dbReference type="Proteomes" id="UP000000346">
    <property type="component" value="Chromosome"/>
</dbReference>
<feature type="binding site" evidence="5">
    <location>
        <position position="212"/>
    </location>
    <ligand>
        <name>ATP</name>
        <dbReference type="ChEBI" id="CHEBI:30616"/>
    </ligand>
</feature>
<evidence type="ECO:0000256" key="3">
    <source>
        <dbReference type="ARBA" id="ARBA00022741"/>
    </source>
</evidence>
<dbReference type="InterPro" id="IPR027417">
    <property type="entry name" value="P-loop_NTPase"/>
</dbReference>
<dbReference type="STRING" id="666510.ASAC_1324"/>
<dbReference type="GO" id="GO:0016887">
    <property type="term" value="F:ATP hydrolysis activity"/>
    <property type="evidence" value="ECO:0007669"/>
    <property type="project" value="InterPro"/>
</dbReference>
<dbReference type="PANTHER" id="PTHR10763">
    <property type="entry name" value="CELL DIVISION CONTROL PROTEIN 6-RELATED"/>
    <property type="match status" value="1"/>
</dbReference>
<dbReference type="FunCoup" id="D9Q341">
    <property type="interactions" value="69"/>
</dbReference>
<dbReference type="PANTHER" id="PTHR10763:SF26">
    <property type="entry name" value="CELL DIVISION CONTROL PROTEIN 6 HOMOLOG"/>
    <property type="match status" value="1"/>
</dbReference>
<dbReference type="SUPFAM" id="SSF52540">
    <property type="entry name" value="P-loop containing nucleoside triphosphate hydrolases"/>
    <property type="match status" value="1"/>
</dbReference>
<proteinExistence type="inferred from homology"/>
<dbReference type="KEGG" id="asc:ASAC_1324"/>
<dbReference type="Pfam" id="PF13401">
    <property type="entry name" value="AAA_22"/>
    <property type="match status" value="1"/>
</dbReference>
<dbReference type="InterPro" id="IPR014277">
    <property type="entry name" value="Orc1/Cdc6_arc"/>
</dbReference>
<dbReference type="CDD" id="cd08768">
    <property type="entry name" value="Cdc6_C"/>
    <property type="match status" value="1"/>
</dbReference>
<organism evidence="7 8">
    <name type="scientific">Acidilobus saccharovorans (strain DSM 16705 / JCM 18335 / VKM B-2471 / 345-15)</name>
    <dbReference type="NCBI Taxonomy" id="666510"/>
    <lineage>
        <taxon>Archaea</taxon>
        <taxon>Thermoproteota</taxon>
        <taxon>Thermoprotei</taxon>
        <taxon>Acidilobales</taxon>
        <taxon>Acidilobaceae</taxon>
        <taxon>Acidilobus</taxon>
    </lineage>
</organism>
<accession>D9Q341</accession>
<feature type="binding site" evidence="5">
    <location>
        <begin position="60"/>
        <end position="64"/>
    </location>
    <ligand>
        <name>ATP</name>
        <dbReference type="ChEBI" id="CHEBI:30616"/>
    </ligand>
</feature>
<evidence type="ECO:0000256" key="5">
    <source>
        <dbReference type="HAMAP-Rule" id="MF_01407"/>
    </source>
</evidence>
<evidence type="ECO:0000313" key="8">
    <source>
        <dbReference type="Proteomes" id="UP000000346"/>
    </source>
</evidence>
<evidence type="ECO:0000256" key="4">
    <source>
        <dbReference type="ARBA" id="ARBA00022840"/>
    </source>
</evidence>
<dbReference type="InterPro" id="IPR054425">
    <property type="entry name" value="Cdc6_ORC1-like_ATPase_lid"/>
</dbReference>
<comment type="similarity">
    <text evidence="1 5">Belongs to the CDC6/cdc18 family.</text>
</comment>
<dbReference type="eggNOG" id="arCOG00467">
    <property type="taxonomic scope" value="Archaea"/>
</dbReference>
<dbReference type="InterPro" id="IPR036388">
    <property type="entry name" value="WH-like_DNA-bd_sf"/>
</dbReference>
<dbReference type="InterPro" id="IPR036390">
    <property type="entry name" value="WH_DNA-bd_sf"/>
</dbReference>
<dbReference type="OrthoDB" id="195574at2157"/>